<reference evidence="2 4" key="1">
    <citation type="journal article" date="2017" name="Biosci Microbiota Food Health">
        <title>Genomic characterization reconfirms the taxonomic status of Lactobacillus parakefiri.</title>
        <authorList>
            <person name="Tanizawa Y."/>
            <person name="Kobayashi H."/>
            <person name="Kaminuma E."/>
            <person name="Sakamoto M."/>
            <person name="Ohkuma M."/>
            <person name="Nakamura Y."/>
            <person name="Arita M."/>
            <person name="Tohno M."/>
        </authorList>
    </citation>
    <scope>NUCLEOTIDE SEQUENCE [LARGE SCALE GENOMIC DNA]</scope>
    <source>
        <strain evidence="2 4">JCM 8573</strain>
    </source>
</reference>
<dbReference type="InterPro" id="IPR003812">
    <property type="entry name" value="Fido"/>
</dbReference>
<dbReference type="NCBIfam" id="TIGR01550">
    <property type="entry name" value="DOC_P1"/>
    <property type="match status" value="1"/>
</dbReference>
<accession>A0A224VHW0</accession>
<sequence length="256" mass="29438">MVNEGSFKENLKPIDFGNRKIKGSYFRGVQYSGQLVTPFDTAEQQQEVSELLVKTYKEHFGGDIDQVVPVDLQVDFEVFGLNILYHRQVQNRIFLFPIQTVAPDIDNLIEYNSKAQQIYREDGVYGESGVRDRGHLENVAYTLKNPYVYDVNRHPSILNKAAFLWSQIAGLQAFSNGNKRTAMVATLVFLHSNGYDFVFRKGLRQELIDFSVQIAVKEVDIDEISGHIFDNVRLNLFNEDWNTIEQLTNDYPEGQE</sequence>
<dbReference type="AlphaFoldDB" id="A0A224VHW0"/>
<dbReference type="Pfam" id="PF02661">
    <property type="entry name" value="Fic"/>
    <property type="match status" value="1"/>
</dbReference>
<dbReference type="Gene3D" id="1.20.120.1870">
    <property type="entry name" value="Fic/DOC protein, Fido domain"/>
    <property type="match status" value="1"/>
</dbReference>
<dbReference type="Proteomes" id="UP000214739">
    <property type="component" value="Unassembled WGS sequence"/>
</dbReference>
<reference evidence="3" key="3">
    <citation type="submission" date="2019-02" db="EMBL/GenBank/DDBJ databases">
        <authorList>
            <person name="Buron G."/>
            <person name="Chaylann A."/>
            <person name="Dolejs I."/>
            <person name="Forster J."/>
            <person name="Miks M.H."/>
        </authorList>
    </citation>
    <scope>NUCLEOTIDE SEQUENCE</scope>
    <source>
        <strain evidence="3">DSM 10551</strain>
    </source>
</reference>
<dbReference type="RefSeq" id="WP_057962456.1">
    <property type="nucleotide sequence ID" value="NZ_BAAAXO010000080.1"/>
</dbReference>
<dbReference type="EMBL" id="BDGB01000044">
    <property type="protein sequence ID" value="GAW71844.1"/>
    <property type="molecule type" value="Genomic_DNA"/>
</dbReference>
<comment type="caution">
    <text evidence="2">The sequence shown here is derived from an EMBL/GenBank/DDBJ whole genome shotgun (WGS) entry which is preliminary data.</text>
</comment>
<dbReference type="Proteomes" id="UP000294668">
    <property type="component" value="Unassembled WGS sequence"/>
</dbReference>
<dbReference type="InterPro" id="IPR006440">
    <property type="entry name" value="Doc"/>
</dbReference>
<proteinExistence type="predicted"/>
<gene>
    <name evidence="3" type="ORF">C5L28_002414</name>
    <name evidence="2" type="ORF">LPKJCM_00947</name>
</gene>
<dbReference type="GO" id="GO:0016301">
    <property type="term" value="F:kinase activity"/>
    <property type="evidence" value="ECO:0007669"/>
    <property type="project" value="InterPro"/>
</dbReference>
<reference evidence="3 5" key="2">
    <citation type="journal article" date="2019" name="Appl. Microbiol. Biotechnol.">
        <title>Uncovering carbohydrate metabolism through a genotype-phenotype association study of 56 lactic acid bacteria genomes.</title>
        <authorList>
            <person name="Buron-Moles G."/>
            <person name="Chailyan A."/>
            <person name="Dolejs I."/>
            <person name="Forster J."/>
            <person name="Miks M.H."/>
        </authorList>
    </citation>
    <scope>NUCLEOTIDE SEQUENCE [LARGE SCALE GENOMIC DNA]</scope>
    <source>
        <strain evidence="3 5">DSM 10551</strain>
    </source>
</reference>
<dbReference type="EMBL" id="PUFL01000056">
    <property type="protein sequence ID" value="TDG91212.1"/>
    <property type="molecule type" value="Genomic_DNA"/>
</dbReference>
<feature type="domain" description="Fido" evidence="1">
    <location>
        <begin position="96"/>
        <end position="230"/>
    </location>
</feature>
<dbReference type="PROSITE" id="PS51459">
    <property type="entry name" value="FIDO"/>
    <property type="match status" value="1"/>
</dbReference>
<evidence type="ECO:0000313" key="3">
    <source>
        <dbReference type="EMBL" id="TDG91212.1"/>
    </source>
</evidence>
<evidence type="ECO:0000313" key="4">
    <source>
        <dbReference type="Proteomes" id="UP000214739"/>
    </source>
</evidence>
<evidence type="ECO:0000259" key="1">
    <source>
        <dbReference type="PROSITE" id="PS51459"/>
    </source>
</evidence>
<name>A0A224VHW0_9LACO</name>
<evidence type="ECO:0000313" key="2">
    <source>
        <dbReference type="EMBL" id="GAW71844.1"/>
    </source>
</evidence>
<organism evidence="2 4">
    <name type="scientific">Lentilactobacillus parakefiri</name>
    <dbReference type="NCBI Taxonomy" id="152332"/>
    <lineage>
        <taxon>Bacteria</taxon>
        <taxon>Bacillati</taxon>
        <taxon>Bacillota</taxon>
        <taxon>Bacilli</taxon>
        <taxon>Lactobacillales</taxon>
        <taxon>Lactobacillaceae</taxon>
        <taxon>Lentilactobacillus</taxon>
    </lineage>
</organism>
<dbReference type="OrthoDB" id="9802752at2"/>
<keyword evidence="5" id="KW-1185">Reference proteome</keyword>
<dbReference type="InterPro" id="IPR053737">
    <property type="entry name" value="Type_II_TA_Toxin"/>
</dbReference>
<evidence type="ECO:0000313" key="5">
    <source>
        <dbReference type="Proteomes" id="UP000294668"/>
    </source>
</evidence>
<protein>
    <submittedName>
        <fullName evidence="2">Death-on-curing family protein</fullName>
    </submittedName>
</protein>